<dbReference type="EMBL" id="WTUX01000017">
    <property type="protein sequence ID" value="MZR13882.1"/>
    <property type="molecule type" value="Genomic_DNA"/>
</dbReference>
<dbReference type="RefSeq" id="WP_161352015.1">
    <property type="nucleotide sequence ID" value="NZ_WTUX01000017.1"/>
</dbReference>
<keyword evidence="3" id="KW-1185">Reference proteome</keyword>
<sequence length="243" mass="26622">MKLASYNIRKAVGRDRRRDPGRVIEVINSLGADVVVLQEADRRLGPRPTALPRKMLEDHSDYIPAPLAANDVSLGWHGNAVLVRRGLEITDTQRIELPSLEPRGAVSVEIDGKLRIAGTHLALMRRYRHPQMRALRAALARGETPTVVLGDFNEWSLTLGMEELHHGFETNVPGATYPTFRPVAALDRIALSPEVKLKRSGVHVTELSRIASDHLPIWAEVSLPAAAVPEPRSAVEHAPGAPG</sequence>
<comment type="caution">
    <text evidence="2">The sequence shown here is derived from an EMBL/GenBank/DDBJ whole genome shotgun (WGS) entry which is preliminary data.</text>
</comment>
<proteinExistence type="predicted"/>
<feature type="domain" description="Endonuclease/exonuclease/phosphatase" evidence="1">
    <location>
        <begin position="4"/>
        <end position="214"/>
    </location>
</feature>
<dbReference type="AlphaFoldDB" id="A0A845M3T6"/>
<evidence type="ECO:0000313" key="2">
    <source>
        <dbReference type="EMBL" id="MZR13882.1"/>
    </source>
</evidence>
<dbReference type="GO" id="GO:0016020">
    <property type="term" value="C:membrane"/>
    <property type="evidence" value="ECO:0007669"/>
    <property type="project" value="GOC"/>
</dbReference>
<dbReference type="SUPFAM" id="SSF56219">
    <property type="entry name" value="DNase I-like"/>
    <property type="match status" value="1"/>
</dbReference>
<dbReference type="GO" id="GO:0006506">
    <property type="term" value="P:GPI anchor biosynthetic process"/>
    <property type="evidence" value="ECO:0007669"/>
    <property type="project" value="TreeGrafter"/>
</dbReference>
<dbReference type="PANTHER" id="PTHR14859:SF15">
    <property type="entry name" value="ENDONUCLEASE_EXONUCLEASE_PHOSPHATASE DOMAIN-CONTAINING PROTEIN"/>
    <property type="match status" value="1"/>
</dbReference>
<dbReference type="Gene3D" id="3.60.10.10">
    <property type="entry name" value="Endonuclease/exonuclease/phosphatase"/>
    <property type="match status" value="1"/>
</dbReference>
<reference evidence="2 3" key="1">
    <citation type="submission" date="2019-12" db="EMBL/GenBank/DDBJ databases">
        <title>Maritimibacter sp. nov. sp. isolated from sea sand.</title>
        <authorList>
            <person name="Kim J."/>
            <person name="Jeong S.E."/>
            <person name="Jung H.S."/>
            <person name="Jeon C.O."/>
        </authorList>
    </citation>
    <scope>NUCLEOTIDE SEQUENCE [LARGE SCALE GENOMIC DNA]</scope>
    <source>
        <strain evidence="2 3">DP07</strain>
    </source>
</reference>
<dbReference type="Proteomes" id="UP000467322">
    <property type="component" value="Unassembled WGS sequence"/>
</dbReference>
<keyword evidence="2" id="KW-0378">Hydrolase</keyword>
<dbReference type="GO" id="GO:0016787">
    <property type="term" value="F:hydrolase activity"/>
    <property type="evidence" value="ECO:0007669"/>
    <property type="project" value="UniProtKB-KW"/>
</dbReference>
<evidence type="ECO:0000259" key="1">
    <source>
        <dbReference type="Pfam" id="PF03372"/>
    </source>
</evidence>
<gene>
    <name evidence="2" type="ORF">GQE99_12750</name>
</gene>
<evidence type="ECO:0000313" key="3">
    <source>
        <dbReference type="Proteomes" id="UP000467322"/>
    </source>
</evidence>
<organism evidence="2 3">
    <name type="scientific">Maritimibacter harenae</name>
    <dbReference type="NCBI Taxonomy" id="2606218"/>
    <lineage>
        <taxon>Bacteria</taxon>
        <taxon>Pseudomonadati</taxon>
        <taxon>Pseudomonadota</taxon>
        <taxon>Alphaproteobacteria</taxon>
        <taxon>Rhodobacterales</taxon>
        <taxon>Roseobacteraceae</taxon>
        <taxon>Maritimibacter</taxon>
    </lineage>
</organism>
<dbReference type="InterPro" id="IPR005135">
    <property type="entry name" value="Endo/exonuclease/phosphatase"/>
</dbReference>
<protein>
    <submittedName>
        <fullName evidence="2">Metal-dependent hydrolase</fullName>
    </submittedName>
</protein>
<dbReference type="Pfam" id="PF03372">
    <property type="entry name" value="Exo_endo_phos"/>
    <property type="match status" value="1"/>
</dbReference>
<accession>A0A845M3T6</accession>
<dbReference type="InterPro" id="IPR051916">
    <property type="entry name" value="GPI-anchor_lipid_remodeler"/>
</dbReference>
<dbReference type="InterPro" id="IPR036691">
    <property type="entry name" value="Endo/exonu/phosph_ase_sf"/>
</dbReference>
<name>A0A845M3T6_9RHOB</name>
<dbReference type="PANTHER" id="PTHR14859">
    <property type="entry name" value="CALCOFLUOR WHITE HYPERSENSITIVE PROTEIN PRECURSOR"/>
    <property type="match status" value="1"/>
</dbReference>